<dbReference type="AlphaFoldDB" id="A0A2P5F6E8"/>
<dbReference type="Proteomes" id="UP000237000">
    <property type="component" value="Unassembled WGS sequence"/>
</dbReference>
<evidence type="ECO:0000313" key="2">
    <source>
        <dbReference type="Proteomes" id="UP000237000"/>
    </source>
</evidence>
<name>A0A2P5F6E8_TREOI</name>
<evidence type="ECO:0000313" key="1">
    <source>
        <dbReference type="EMBL" id="PON93364.1"/>
    </source>
</evidence>
<keyword evidence="2" id="KW-1185">Reference proteome</keyword>
<dbReference type="EMBL" id="JXTC01000059">
    <property type="protein sequence ID" value="PON93364.1"/>
    <property type="molecule type" value="Genomic_DNA"/>
</dbReference>
<organism evidence="1 2">
    <name type="scientific">Trema orientale</name>
    <name type="common">Charcoal tree</name>
    <name type="synonym">Celtis orientalis</name>
    <dbReference type="NCBI Taxonomy" id="63057"/>
    <lineage>
        <taxon>Eukaryota</taxon>
        <taxon>Viridiplantae</taxon>
        <taxon>Streptophyta</taxon>
        <taxon>Embryophyta</taxon>
        <taxon>Tracheophyta</taxon>
        <taxon>Spermatophyta</taxon>
        <taxon>Magnoliopsida</taxon>
        <taxon>eudicotyledons</taxon>
        <taxon>Gunneridae</taxon>
        <taxon>Pentapetalae</taxon>
        <taxon>rosids</taxon>
        <taxon>fabids</taxon>
        <taxon>Rosales</taxon>
        <taxon>Cannabaceae</taxon>
        <taxon>Trema</taxon>
    </lineage>
</organism>
<proteinExistence type="predicted"/>
<reference evidence="2" key="1">
    <citation type="submission" date="2016-06" db="EMBL/GenBank/DDBJ databases">
        <title>Parallel loss of symbiosis genes in relatives of nitrogen-fixing non-legume Parasponia.</title>
        <authorList>
            <person name="Van Velzen R."/>
            <person name="Holmer R."/>
            <person name="Bu F."/>
            <person name="Rutten L."/>
            <person name="Van Zeijl A."/>
            <person name="Liu W."/>
            <person name="Santuari L."/>
            <person name="Cao Q."/>
            <person name="Sharma T."/>
            <person name="Shen D."/>
            <person name="Roswanjaya Y."/>
            <person name="Wardhani T."/>
            <person name="Kalhor M.S."/>
            <person name="Jansen J."/>
            <person name="Van den Hoogen J."/>
            <person name="Gungor B."/>
            <person name="Hartog M."/>
            <person name="Hontelez J."/>
            <person name="Verver J."/>
            <person name="Yang W.-C."/>
            <person name="Schijlen E."/>
            <person name="Repin R."/>
            <person name="Schilthuizen M."/>
            <person name="Schranz E."/>
            <person name="Heidstra R."/>
            <person name="Miyata K."/>
            <person name="Fedorova E."/>
            <person name="Kohlen W."/>
            <person name="Bisseling T."/>
            <person name="Smit S."/>
            <person name="Geurts R."/>
        </authorList>
    </citation>
    <scope>NUCLEOTIDE SEQUENCE [LARGE SCALE GENOMIC DNA]</scope>
    <source>
        <strain evidence="2">cv. RG33-2</strain>
    </source>
</reference>
<comment type="caution">
    <text evidence="1">The sequence shown here is derived from an EMBL/GenBank/DDBJ whole genome shotgun (WGS) entry which is preliminary data.</text>
</comment>
<dbReference type="InParanoid" id="A0A2P5F6E8"/>
<accession>A0A2P5F6E8</accession>
<sequence>MGREFDPPNPKNRATWAAYSGCGFDPPCIGYLWTPHSPSLHKCKKIYPFLLLISKERDFYLFTLVIGYLAFSPSLPVTSSFSLSLPVISSVLFSLPVRSRSTTHIDYIKSVIA</sequence>
<gene>
    <name evidence="1" type="ORF">TorRG33x02_109350</name>
</gene>
<protein>
    <submittedName>
        <fullName evidence="1">Uncharacterized protein</fullName>
    </submittedName>
</protein>